<feature type="binding site" evidence="7">
    <location>
        <position position="526"/>
    </location>
    <ligand>
        <name>substrate</name>
    </ligand>
</feature>
<evidence type="ECO:0000256" key="4">
    <source>
        <dbReference type="ARBA" id="ARBA00023295"/>
    </source>
</evidence>
<protein>
    <recommendedName>
        <fullName evidence="2 5">Alpha-galactosidase</fullName>
        <ecNumber evidence="2 5">3.2.1.22</ecNumber>
    </recommendedName>
</protein>
<feature type="binding site" evidence="7">
    <location>
        <position position="443"/>
    </location>
    <ligand>
        <name>substrate</name>
    </ligand>
</feature>
<dbReference type="InterPro" id="IPR031705">
    <property type="entry name" value="Glyco_hydro_36_C"/>
</dbReference>
<dbReference type="Proteomes" id="UP000001910">
    <property type="component" value="Chromosome"/>
</dbReference>
<dbReference type="PANTHER" id="PTHR43053">
    <property type="entry name" value="GLYCOSIDASE FAMILY 31"/>
    <property type="match status" value="1"/>
</dbReference>
<accession>C7NB36</accession>
<dbReference type="InterPro" id="IPR031704">
    <property type="entry name" value="Glyco_hydro_36_N"/>
</dbReference>
<dbReference type="EMBL" id="CP001685">
    <property type="protein sequence ID" value="ACV39367.1"/>
    <property type="molecule type" value="Genomic_DNA"/>
</dbReference>
<dbReference type="CDD" id="cd14791">
    <property type="entry name" value="GH36"/>
    <property type="match status" value="1"/>
</dbReference>
<gene>
    <name evidence="10" type="ordered locus">Lebu_1493</name>
</gene>
<name>C7NB36_LEPBD</name>
<evidence type="ECO:0000256" key="2">
    <source>
        <dbReference type="ARBA" id="ARBA00012755"/>
    </source>
</evidence>
<dbReference type="FunFam" id="3.20.20.70:FF:000118">
    <property type="entry name" value="Alpha-galactosidase"/>
    <property type="match status" value="1"/>
</dbReference>
<dbReference type="EC" id="3.2.1.22" evidence="2 5"/>
<dbReference type="CAZy" id="GH36">
    <property type="family name" value="Glycoside Hydrolase Family 36"/>
</dbReference>
<feature type="active site" description="Proton donor" evidence="6">
    <location>
        <position position="548"/>
    </location>
</feature>
<sequence>MIKFNEKNREFHLYNEKISYVIGLLQNEQLGQYYFGKRIRHKDNFSHMFQRHKVEPSITPSVDGKGFTLDAIKQEYPVYGTSDYREPALSILQENGSRITNFVYKSHKIIDGKPQLKGLPAVYANTNDKVQTLEITLEDEVIQTELILSYTIFEEYPVILRNARIVNNGAEEINIEKIMSLSLDLPDSDYMIMQLSGSWARERHIIEREAKRGITLIDSKRGTSSALNNPFIGLRRKNATETEGEIIGLNLIYSGNFSAAVEVDQFDVTRLNIGINHFDFNWCLESGEEFQSPEAVLVYSDEGINGMSNTFHNLYKDNLIRGKFKNKTRPILLNSWEGVYFDFNEEKILKMAEGAKDLGVELFVLDDGWFGTRDDDFQGLGDWDVNLAKLPNGIKGLAEKINEMGLKFGLWFEPEMVNKNSNLYREHPDWILSTPQRHETQSRNQHYLDLSRPEVAEYVYESVAKNLRQANIEYVKWDMNRTMTEVFSYGREAKRQKETWHRYFLGLYSVLERLVTEFPDVLFESCASGGNRFDAGMLYYMPQTWTSDNSDAIDRLKIQYGTSIVYPVPAMGAHVSITPNHQTGRNTSLDIRGNVAMFGTFGYELNPKDLSEAEKGEIRIQIEEFKGYRELMTAGDFYRVKSPFDGNEVAWLMVSKDKKEAVVGYYRILMPVNNGLRRVRLTGLNPEFDYKVEKKKANSSKKIEFEKVGGDELMNFGLLVGTNDEHRNIEGDFYTELYHLKSE</sequence>
<evidence type="ECO:0000256" key="6">
    <source>
        <dbReference type="PIRSR" id="PIRSR005536-1"/>
    </source>
</evidence>
<dbReference type="PIRSF" id="PIRSF005536">
    <property type="entry name" value="Agal"/>
    <property type="match status" value="1"/>
</dbReference>
<dbReference type="InterPro" id="IPR013785">
    <property type="entry name" value="Aldolase_TIM"/>
</dbReference>
<feature type="domain" description="Glycosyl hydrolase family 36 C-terminal" evidence="8">
    <location>
        <begin position="649"/>
        <end position="740"/>
    </location>
</feature>
<keyword evidence="4 5" id="KW-0326">Glycosidase</keyword>
<feature type="binding site" evidence="7">
    <location>
        <begin position="476"/>
        <end position="480"/>
    </location>
    <ligand>
        <name>substrate</name>
    </ligand>
</feature>
<keyword evidence="11" id="KW-1185">Reference proteome</keyword>
<dbReference type="Gene3D" id="2.70.98.60">
    <property type="entry name" value="alpha-galactosidase from lactobacil brevis"/>
    <property type="match status" value="1"/>
</dbReference>
<feature type="binding site" evidence="7">
    <location>
        <position position="199"/>
    </location>
    <ligand>
        <name>substrate</name>
    </ligand>
</feature>
<dbReference type="InterPro" id="IPR000111">
    <property type="entry name" value="Glyco_hydro_27/36_CS"/>
</dbReference>
<dbReference type="PRINTS" id="PR00743">
    <property type="entry name" value="GLHYDRLASE36"/>
</dbReference>
<dbReference type="Gene3D" id="3.20.20.70">
    <property type="entry name" value="Aldolase class I"/>
    <property type="match status" value="1"/>
</dbReference>
<organism evidence="10 11">
    <name type="scientific">Leptotrichia buccalis (strain ATCC 14201 / DSM 1135 / JCM 12969 / NCTC 10249 / C-1013-b)</name>
    <dbReference type="NCBI Taxonomy" id="523794"/>
    <lineage>
        <taxon>Bacteria</taxon>
        <taxon>Fusobacteriati</taxon>
        <taxon>Fusobacteriota</taxon>
        <taxon>Fusobacteriia</taxon>
        <taxon>Fusobacteriales</taxon>
        <taxon>Leptotrichiaceae</taxon>
        <taxon>Leptotrichia</taxon>
    </lineage>
</organism>
<dbReference type="HOGENOM" id="CLU_009640_2_1_0"/>
<evidence type="ECO:0000256" key="5">
    <source>
        <dbReference type="PIRNR" id="PIRNR005536"/>
    </source>
</evidence>
<dbReference type="OrthoDB" id="9758822at2"/>
<evidence type="ECO:0000313" key="11">
    <source>
        <dbReference type="Proteomes" id="UP000001910"/>
    </source>
</evidence>
<comment type="catalytic activity">
    <reaction evidence="1 5">
        <text>Hydrolysis of terminal, non-reducing alpha-D-galactose residues in alpha-D-galactosides, including galactose oligosaccharides, galactomannans and galactolipids.</text>
        <dbReference type="EC" id="3.2.1.22"/>
    </reaction>
</comment>
<comment type="similarity">
    <text evidence="5">Belongs to the glycosyl hydrolase.</text>
</comment>
<feature type="domain" description="Glycosyl hydrolase family 36 N-terminal" evidence="9">
    <location>
        <begin position="29"/>
        <end position="285"/>
    </location>
</feature>
<dbReference type="STRING" id="523794.Lebu_1493"/>
<evidence type="ECO:0000313" key="10">
    <source>
        <dbReference type="EMBL" id="ACV39367.1"/>
    </source>
</evidence>
<dbReference type="Gene3D" id="2.60.40.1180">
    <property type="entry name" value="Golgi alpha-mannosidase II"/>
    <property type="match status" value="1"/>
</dbReference>
<evidence type="ECO:0000256" key="1">
    <source>
        <dbReference type="ARBA" id="ARBA00001255"/>
    </source>
</evidence>
<dbReference type="Pfam" id="PF02065">
    <property type="entry name" value="Melibiase"/>
    <property type="match status" value="1"/>
</dbReference>
<dbReference type="RefSeq" id="WP_015769708.1">
    <property type="nucleotide sequence ID" value="NC_013192.1"/>
</dbReference>
<dbReference type="PANTHER" id="PTHR43053:SF3">
    <property type="entry name" value="ALPHA-GALACTOSIDASE C-RELATED"/>
    <property type="match status" value="1"/>
</dbReference>
<dbReference type="GO" id="GO:0004557">
    <property type="term" value="F:alpha-galactosidase activity"/>
    <property type="evidence" value="ECO:0007669"/>
    <property type="project" value="UniProtKB-UniRule"/>
</dbReference>
<dbReference type="AlphaFoldDB" id="C7NB36"/>
<keyword evidence="3 5" id="KW-0378">Hydrolase</keyword>
<dbReference type="eggNOG" id="COG3345">
    <property type="taxonomic scope" value="Bacteria"/>
</dbReference>
<dbReference type="InterPro" id="IPR050985">
    <property type="entry name" value="Alpha-glycosidase_related"/>
</dbReference>
<dbReference type="InterPro" id="IPR002252">
    <property type="entry name" value="Glyco_hydro_36"/>
</dbReference>
<evidence type="ECO:0000259" key="9">
    <source>
        <dbReference type="Pfam" id="PF16875"/>
    </source>
</evidence>
<dbReference type="InterPro" id="IPR017853">
    <property type="entry name" value="GH"/>
</dbReference>
<dbReference type="PROSITE" id="PS00512">
    <property type="entry name" value="ALPHA_GALACTOSIDASE"/>
    <property type="match status" value="1"/>
</dbReference>
<reference evidence="10 11" key="1">
    <citation type="journal article" date="2009" name="Stand. Genomic Sci.">
        <title>Complete genome sequence of Leptotrichia buccalis type strain (C-1013-b).</title>
        <authorList>
            <person name="Ivanova N."/>
            <person name="Gronow S."/>
            <person name="Lapidus A."/>
            <person name="Copeland A."/>
            <person name="Glavina Del Rio T."/>
            <person name="Nolan M."/>
            <person name="Lucas S."/>
            <person name="Chen F."/>
            <person name="Tice H."/>
            <person name="Cheng J.F."/>
            <person name="Saunders E."/>
            <person name="Bruce D."/>
            <person name="Goodwin L."/>
            <person name="Brettin T."/>
            <person name="Detter J.C."/>
            <person name="Han C."/>
            <person name="Pitluck S."/>
            <person name="Mikhailova N."/>
            <person name="Pati A."/>
            <person name="Mavrommatis K."/>
            <person name="Chen A."/>
            <person name="Palaniappan K."/>
            <person name="Land M."/>
            <person name="Hauser L."/>
            <person name="Chang Y.J."/>
            <person name="Jeffries C.D."/>
            <person name="Chain P."/>
            <person name="Rohde C."/>
            <person name="Goker M."/>
            <person name="Bristow J."/>
            <person name="Eisen J.A."/>
            <person name="Markowitz V."/>
            <person name="Hugenholtz P."/>
            <person name="Kyrpides N.C."/>
            <person name="Klenk H.P."/>
        </authorList>
    </citation>
    <scope>NUCLEOTIDE SEQUENCE [LARGE SCALE GENOMIC DNA]</scope>
    <source>
        <strain evidence="11">ATCC 14201 / DSM 1135 / JCM 12969 / NCTC 10249 / C-1013-b</strain>
    </source>
</reference>
<evidence type="ECO:0000256" key="3">
    <source>
        <dbReference type="ARBA" id="ARBA00022801"/>
    </source>
</evidence>
<feature type="binding site" evidence="7">
    <location>
        <begin position="366"/>
        <end position="367"/>
    </location>
    <ligand>
        <name>substrate</name>
    </ligand>
</feature>
<dbReference type="InterPro" id="IPR013780">
    <property type="entry name" value="Glyco_hydro_b"/>
</dbReference>
<dbReference type="SUPFAM" id="SSF51445">
    <property type="entry name" value="(Trans)glycosidases"/>
    <property type="match status" value="1"/>
</dbReference>
<dbReference type="InterPro" id="IPR038417">
    <property type="entry name" value="Alpga-gal_N_sf"/>
</dbReference>
<feature type="active site" description="Nucleophile" evidence="6">
    <location>
        <position position="478"/>
    </location>
</feature>
<dbReference type="GO" id="GO:0016052">
    <property type="term" value="P:carbohydrate catabolic process"/>
    <property type="evidence" value="ECO:0007669"/>
    <property type="project" value="InterPro"/>
</dbReference>
<feature type="binding site" evidence="7">
    <location>
        <position position="548"/>
    </location>
    <ligand>
        <name>substrate</name>
    </ligand>
</feature>
<dbReference type="Pfam" id="PF16875">
    <property type="entry name" value="Glyco_hydro_36N"/>
    <property type="match status" value="1"/>
</dbReference>
<dbReference type="KEGG" id="lba:Lebu_1493"/>
<proteinExistence type="inferred from homology"/>
<evidence type="ECO:0000259" key="8">
    <source>
        <dbReference type="Pfam" id="PF16874"/>
    </source>
</evidence>
<evidence type="ECO:0000256" key="7">
    <source>
        <dbReference type="PIRSR" id="PIRSR005536-2"/>
    </source>
</evidence>
<dbReference type="Pfam" id="PF16874">
    <property type="entry name" value="Glyco_hydro_36C"/>
    <property type="match status" value="1"/>
</dbReference>